<evidence type="ECO:0000259" key="1">
    <source>
        <dbReference type="Pfam" id="PF04909"/>
    </source>
</evidence>
<sequence length="291" mass="33513">MGQDNDIIDVHCHCFAGPEQTELVADGLQRLRQAGIRRLAVMGLFNRRANPEDIWRLIPEGFPNLGDPYFNEVDTLLQWSRQQGDLLFPMIDTRCLDGDVPSLLQDYVEQGFRGIKGLYLADNGNDLNLRSIPDTFGISLKQYHKREWEIFAFAEARDLPVLYHMDARLYGDVMRAILNDFPQLRINFPHFGIGRRAFASILDHSPNVFTDIAYLRPHIRRNPASYADFIRHYPAQVCFGTDALLHQPQIVLDYIELVRSLQLPKEVEQAVFSANPRRFLGRAIEPRQEPP</sequence>
<dbReference type="RefSeq" id="WP_103116467.1">
    <property type="nucleotide sequence ID" value="NZ_PPFX01000042.1"/>
</dbReference>
<gene>
    <name evidence="2" type="ORF">C2E25_14640</name>
</gene>
<dbReference type="AlphaFoldDB" id="A0A2K2H712"/>
<evidence type="ECO:0000313" key="3">
    <source>
        <dbReference type="Proteomes" id="UP000236340"/>
    </source>
</evidence>
<accession>A0A2K2H712</accession>
<dbReference type="Pfam" id="PF04909">
    <property type="entry name" value="Amidohydro_2"/>
    <property type="match status" value="1"/>
</dbReference>
<protein>
    <submittedName>
        <fullName evidence="2">Amidohydrolase</fullName>
    </submittedName>
</protein>
<dbReference type="SUPFAM" id="SSF51556">
    <property type="entry name" value="Metallo-dependent hydrolases"/>
    <property type="match status" value="1"/>
</dbReference>
<dbReference type="InterPro" id="IPR006680">
    <property type="entry name" value="Amidohydro-rel"/>
</dbReference>
<dbReference type="OrthoDB" id="5392275at2"/>
<evidence type="ECO:0000313" key="2">
    <source>
        <dbReference type="EMBL" id="PNU19041.1"/>
    </source>
</evidence>
<reference evidence="2 3" key="1">
    <citation type="journal article" date="2018" name="Genome Announc.">
        <title>Genome Sequence of Geothermobacter sp. HR-1 Iron Reducer from the Loihi Seamount.</title>
        <authorList>
            <person name="Smith H."/>
            <person name="Abuyen K."/>
            <person name="Tremblay J."/>
            <person name="Savalia P."/>
            <person name="Perez-Rodriguez I."/>
            <person name="Emerson D."/>
            <person name="Tully B."/>
            <person name="Amend J."/>
        </authorList>
    </citation>
    <scope>NUCLEOTIDE SEQUENCE [LARGE SCALE GENOMIC DNA]</scope>
    <source>
        <strain evidence="2 3">HR-1</strain>
    </source>
</reference>
<name>A0A2K2H712_9BACT</name>
<dbReference type="Gene3D" id="3.20.20.140">
    <property type="entry name" value="Metal-dependent hydrolases"/>
    <property type="match status" value="1"/>
</dbReference>
<keyword evidence="2" id="KW-0378">Hydrolase</keyword>
<proteinExistence type="predicted"/>
<dbReference type="Proteomes" id="UP000236340">
    <property type="component" value="Unassembled WGS sequence"/>
</dbReference>
<dbReference type="EMBL" id="PPFX01000042">
    <property type="protein sequence ID" value="PNU19041.1"/>
    <property type="molecule type" value="Genomic_DNA"/>
</dbReference>
<comment type="caution">
    <text evidence="2">The sequence shown here is derived from an EMBL/GenBank/DDBJ whole genome shotgun (WGS) entry which is preliminary data.</text>
</comment>
<organism evidence="2 3">
    <name type="scientific">Geothermobacter hydrogeniphilus</name>
    <dbReference type="NCBI Taxonomy" id="1969733"/>
    <lineage>
        <taxon>Bacteria</taxon>
        <taxon>Pseudomonadati</taxon>
        <taxon>Thermodesulfobacteriota</taxon>
        <taxon>Desulfuromonadia</taxon>
        <taxon>Desulfuromonadales</taxon>
        <taxon>Geothermobacteraceae</taxon>
        <taxon>Geothermobacter</taxon>
    </lineage>
</organism>
<dbReference type="InterPro" id="IPR032466">
    <property type="entry name" value="Metal_Hydrolase"/>
</dbReference>
<feature type="domain" description="Amidohydrolase-related" evidence="1">
    <location>
        <begin position="108"/>
        <end position="282"/>
    </location>
</feature>
<dbReference type="GO" id="GO:0016787">
    <property type="term" value="F:hydrolase activity"/>
    <property type="evidence" value="ECO:0007669"/>
    <property type="project" value="UniProtKB-KW"/>
</dbReference>